<keyword evidence="2" id="KW-0479">Metal-binding</keyword>
<evidence type="ECO:0000256" key="5">
    <source>
        <dbReference type="ARBA" id="ARBA00022842"/>
    </source>
</evidence>
<dbReference type="GO" id="GO:0016787">
    <property type="term" value="F:hydrolase activity"/>
    <property type="evidence" value="ECO:0007669"/>
    <property type="project" value="UniProtKB-KW"/>
</dbReference>
<dbReference type="GO" id="GO:0004519">
    <property type="term" value="F:endonuclease activity"/>
    <property type="evidence" value="ECO:0007669"/>
    <property type="project" value="UniProtKB-KW"/>
</dbReference>
<keyword evidence="4" id="KW-0378">Hydrolase</keyword>
<keyword evidence="1" id="KW-0540">Nuclease</keyword>
<evidence type="ECO:0000313" key="8">
    <source>
        <dbReference type="EMBL" id="VXD16007.1"/>
    </source>
</evidence>
<dbReference type="GO" id="GO:0051607">
    <property type="term" value="P:defense response to virus"/>
    <property type="evidence" value="ECO:0007669"/>
    <property type="project" value="UniProtKB-KW"/>
</dbReference>
<dbReference type="EMBL" id="CZCU02000126">
    <property type="protein sequence ID" value="VXD16007.1"/>
    <property type="molecule type" value="Genomic_DNA"/>
</dbReference>
<name>A0A7Z9BMZ7_9CYAN</name>
<protein>
    <submittedName>
        <fullName evidence="8">Uncharacterized protein</fullName>
    </submittedName>
</protein>
<dbReference type="Gene3D" id="1.20.120.920">
    <property type="entry name" value="CRISPR-associated endonuclease Cas1, C-terminal domain"/>
    <property type="match status" value="1"/>
</dbReference>
<dbReference type="AlphaFoldDB" id="A0A7Z9BMZ7"/>
<evidence type="ECO:0000256" key="2">
    <source>
        <dbReference type="ARBA" id="ARBA00022723"/>
    </source>
</evidence>
<evidence type="ECO:0000256" key="4">
    <source>
        <dbReference type="ARBA" id="ARBA00022801"/>
    </source>
</evidence>
<evidence type="ECO:0000256" key="3">
    <source>
        <dbReference type="ARBA" id="ARBA00022759"/>
    </source>
</evidence>
<dbReference type="InterPro" id="IPR042206">
    <property type="entry name" value="CRISPR-assoc_Cas1_C"/>
</dbReference>
<gene>
    <name evidence="8" type="ORF">PL8927_510035</name>
</gene>
<dbReference type="GO" id="GO:0043571">
    <property type="term" value="P:maintenance of CRISPR repeat elements"/>
    <property type="evidence" value="ECO:0007669"/>
    <property type="project" value="InterPro"/>
</dbReference>
<keyword evidence="6" id="KW-0051">Antiviral defense</keyword>
<dbReference type="GO" id="GO:0003677">
    <property type="term" value="F:DNA binding"/>
    <property type="evidence" value="ECO:0007669"/>
    <property type="project" value="UniProtKB-KW"/>
</dbReference>
<comment type="caution">
    <text evidence="8">The sequence shown here is derived from an EMBL/GenBank/DDBJ whole genome shotgun (WGS) entry which is preliminary data.</text>
</comment>
<dbReference type="GO" id="GO:0046872">
    <property type="term" value="F:metal ion binding"/>
    <property type="evidence" value="ECO:0007669"/>
    <property type="project" value="UniProtKB-KW"/>
</dbReference>
<keyword evidence="9" id="KW-1185">Reference proteome</keyword>
<dbReference type="Pfam" id="PF01867">
    <property type="entry name" value="Cas_Cas1"/>
    <property type="match status" value="1"/>
</dbReference>
<keyword evidence="5" id="KW-0460">Magnesium</keyword>
<reference evidence="8" key="1">
    <citation type="submission" date="2019-10" db="EMBL/GenBank/DDBJ databases">
        <authorList>
            <consortium name="Genoscope - CEA"/>
            <person name="William W."/>
        </authorList>
    </citation>
    <scope>NUCLEOTIDE SEQUENCE [LARGE SCALE GENOMIC DNA]</scope>
    <source>
        <strain evidence="8">BBR_PRJEB10992</strain>
    </source>
</reference>
<organism evidence="8 9">
    <name type="scientific">Planktothrix serta PCC 8927</name>
    <dbReference type="NCBI Taxonomy" id="671068"/>
    <lineage>
        <taxon>Bacteria</taxon>
        <taxon>Bacillati</taxon>
        <taxon>Cyanobacteriota</taxon>
        <taxon>Cyanophyceae</taxon>
        <taxon>Oscillatoriophycideae</taxon>
        <taxon>Oscillatoriales</taxon>
        <taxon>Microcoleaceae</taxon>
        <taxon>Planktothrix</taxon>
    </lineage>
</organism>
<keyword evidence="3" id="KW-0255">Endonuclease</keyword>
<evidence type="ECO:0000256" key="7">
    <source>
        <dbReference type="ARBA" id="ARBA00023125"/>
    </source>
</evidence>
<dbReference type="InterPro" id="IPR002729">
    <property type="entry name" value="CRISPR-assoc_Cas1"/>
</dbReference>
<sequence length="50" mass="5569">MFTVRSRRPPGNPVNAILSFGYPLSHHTWGSVETWGQGPKITEYPSSLIV</sequence>
<evidence type="ECO:0000256" key="6">
    <source>
        <dbReference type="ARBA" id="ARBA00023118"/>
    </source>
</evidence>
<proteinExistence type="predicted"/>
<evidence type="ECO:0000313" key="9">
    <source>
        <dbReference type="Proteomes" id="UP000184550"/>
    </source>
</evidence>
<evidence type="ECO:0000256" key="1">
    <source>
        <dbReference type="ARBA" id="ARBA00022722"/>
    </source>
</evidence>
<dbReference type="Proteomes" id="UP000184550">
    <property type="component" value="Unassembled WGS sequence"/>
</dbReference>
<accession>A0A7Z9BMZ7</accession>
<keyword evidence="7" id="KW-0238">DNA-binding</keyword>